<organism evidence="2 4">
    <name type="scientific">Mediterranea massiliensis</name>
    <dbReference type="NCBI Taxonomy" id="1841865"/>
    <lineage>
        <taxon>Bacteria</taxon>
        <taxon>Pseudomonadati</taxon>
        <taxon>Bacteroidota</taxon>
        <taxon>Bacteroidia</taxon>
        <taxon>Bacteroidales</taxon>
        <taxon>Bacteroidaceae</taxon>
        <taxon>Mediterranea</taxon>
    </lineage>
</organism>
<dbReference type="Proteomes" id="UP000766986">
    <property type="component" value="Unassembled WGS sequence"/>
</dbReference>
<dbReference type="EMBL" id="DYVX01000036">
    <property type="protein sequence ID" value="HJF91585.1"/>
    <property type="molecule type" value="Genomic_DNA"/>
</dbReference>
<dbReference type="EMBL" id="JACLYZ010000037">
    <property type="protein sequence ID" value="MBM6736101.1"/>
    <property type="molecule type" value="Genomic_DNA"/>
</dbReference>
<evidence type="ECO:0000259" key="1">
    <source>
        <dbReference type="SMART" id="SM00849"/>
    </source>
</evidence>
<dbReference type="PANTHER" id="PTHR43694:SF1">
    <property type="entry name" value="RIBONUCLEASE J"/>
    <property type="match status" value="1"/>
</dbReference>
<reference evidence="2" key="2">
    <citation type="journal article" date="2021" name="PeerJ">
        <title>Extensive microbial diversity within the chicken gut microbiome revealed by metagenomics and culture.</title>
        <authorList>
            <person name="Gilroy R."/>
            <person name="Ravi A."/>
            <person name="Getino M."/>
            <person name="Pursley I."/>
            <person name="Horton D.L."/>
            <person name="Alikhan N.F."/>
            <person name="Baker D."/>
            <person name="Gharbi K."/>
            <person name="Hall N."/>
            <person name="Watson M."/>
            <person name="Adriaenssens E.M."/>
            <person name="Foster-Nyarko E."/>
            <person name="Jarju S."/>
            <person name="Secka A."/>
            <person name="Antonio M."/>
            <person name="Oren A."/>
            <person name="Chaudhuri R.R."/>
            <person name="La Ragione R."/>
            <person name="Hildebrand F."/>
            <person name="Pallen M.J."/>
        </authorList>
    </citation>
    <scope>NUCLEOTIDE SEQUENCE</scope>
    <source>
        <strain evidence="2">CHK55-1828</strain>
    </source>
</reference>
<accession>A0A921LBC8</accession>
<dbReference type="SMART" id="SM00849">
    <property type="entry name" value="Lactamase_B"/>
    <property type="match status" value="1"/>
</dbReference>
<dbReference type="SUPFAM" id="SSF56281">
    <property type="entry name" value="Metallo-hydrolase/oxidoreductase"/>
    <property type="match status" value="1"/>
</dbReference>
<comment type="caution">
    <text evidence="2">The sequence shown here is derived from an EMBL/GenBank/DDBJ whole genome shotgun (WGS) entry which is preliminary data.</text>
</comment>
<dbReference type="InterPro" id="IPR036866">
    <property type="entry name" value="RibonucZ/Hydroxyglut_hydro"/>
</dbReference>
<proteinExistence type="predicted"/>
<dbReference type="Pfam" id="PF12706">
    <property type="entry name" value="Lactamase_B_2"/>
    <property type="match status" value="1"/>
</dbReference>
<dbReference type="Gene3D" id="3.60.15.10">
    <property type="entry name" value="Ribonuclease Z/Hydroxyacylglutathione hydrolase-like"/>
    <property type="match status" value="1"/>
</dbReference>
<protein>
    <submittedName>
        <fullName evidence="2">MBL fold metallo-hydrolase</fullName>
    </submittedName>
</protein>
<dbReference type="RefSeq" id="WP_022020274.1">
    <property type="nucleotide sequence ID" value="NZ_CALUIP010000015.1"/>
</dbReference>
<gene>
    <name evidence="3" type="ORF">H7U35_12850</name>
    <name evidence="2" type="ORF">K8W02_04260</name>
</gene>
<dbReference type="PANTHER" id="PTHR43694">
    <property type="entry name" value="RIBONUCLEASE J"/>
    <property type="match status" value="1"/>
</dbReference>
<evidence type="ECO:0000313" key="2">
    <source>
        <dbReference type="EMBL" id="HJF91585.1"/>
    </source>
</evidence>
<evidence type="ECO:0000313" key="3">
    <source>
        <dbReference type="EMBL" id="MBM6736101.1"/>
    </source>
</evidence>
<dbReference type="AlphaFoldDB" id="A0A921LBC8"/>
<reference evidence="3 5" key="3">
    <citation type="journal article" date="2021" name="Sci. Rep.">
        <title>The distribution of antibiotic resistance genes in chicken gut microbiota commensals.</title>
        <authorList>
            <person name="Juricova H."/>
            <person name="Matiasovicova J."/>
            <person name="Kubasova T."/>
            <person name="Cejkova D."/>
            <person name="Rychlik I."/>
        </authorList>
    </citation>
    <scope>NUCLEOTIDE SEQUENCE [LARGE SCALE GENOMIC DNA]</scope>
    <source>
        <strain evidence="3 5">An772</strain>
    </source>
</reference>
<keyword evidence="5" id="KW-1185">Reference proteome</keyword>
<name>A0A921LBC8_9BACT</name>
<evidence type="ECO:0000313" key="4">
    <source>
        <dbReference type="Proteomes" id="UP000717835"/>
    </source>
</evidence>
<sequence length="423" mass="47729">MQIAIQRPAQIGGQITRISTATTSILIDLGHNLPGNGDEDMLDNAQAIAELTKGCSAILYTHYHGDHIGLFHHVPDNIPQYIGSVAKQVVCRKYQQLSYLPEEKGKTLFQQAIIIASNMRTFQPQQTLHFGDIAVTPYFVSHSAYDSYMFLIEAEGKRILHTGDFRGHGYLSKGLEPTLKHFIGQVDVLIIEGTMLARPDEKVRTEMDLCREAADQMKVYKYVFVHCSSTDLERLASFKNANNRMNPQRPLIVDTFQKDILDLFSQTAGFRSPCFDFDKAFTYSNSHHKLLRWMLTNGFTMFVRATLKFHACLERLLPILPPAETLFIYSMWSGYITNGNTQNAAYLKLQNLFSNSKIVHLHTSGHATSEVLCKVCNLTNPRLTIIPIHRDKLTDFKSTGINSPLQKKIVTESCSVNGIDIIL</sequence>
<dbReference type="Proteomes" id="UP000717835">
    <property type="component" value="Unassembled WGS sequence"/>
</dbReference>
<dbReference type="InterPro" id="IPR001279">
    <property type="entry name" value="Metallo-B-lactamas"/>
</dbReference>
<feature type="domain" description="Metallo-beta-lactamase" evidence="1">
    <location>
        <begin position="12"/>
        <end position="194"/>
    </location>
</feature>
<reference evidence="3" key="1">
    <citation type="submission" date="2020-08" db="EMBL/GenBank/DDBJ databases">
        <authorList>
            <person name="Cejkova D."/>
            <person name="Kubasova T."/>
            <person name="Jahodarova E."/>
            <person name="Rychlik I."/>
        </authorList>
    </citation>
    <scope>NUCLEOTIDE SEQUENCE</scope>
    <source>
        <strain evidence="3">An772</strain>
    </source>
</reference>
<reference evidence="2" key="4">
    <citation type="submission" date="2021-09" db="EMBL/GenBank/DDBJ databases">
        <authorList>
            <person name="Gilroy R."/>
        </authorList>
    </citation>
    <scope>NUCLEOTIDE SEQUENCE</scope>
    <source>
        <strain evidence="2">CHK55-1828</strain>
    </source>
</reference>
<evidence type="ECO:0000313" key="5">
    <source>
        <dbReference type="Proteomes" id="UP000766986"/>
    </source>
</evidence>